<dbReference type="KEGG" id="apra:G3A50_18420"/>
<dbReference type="InterPro" id="IPR003715">
    <property type="entry name" value="Poly_export_N"/>
</dbReference>
<dbReference type="Pfam" id="PF10531">
    <property type="entry name" value="SLBB"/>
    <property type="match status" value="1"/>
</dbReference>
<dbReference type="InterPro" id="IPR049712">
    <property type="entry name" value="Poly_export"/>
</dbReference>
<dbReference type="PANTHER" id="PTHR33619:SF3">
    <property type="entry name" value="POLYSACCHARIDE EXPORT PROTEIN GFCE-RELATED"/>
    <property type="match status" value="1"/>
</dbReference>
<keyword evidence="5" id="KW-1185">Reference proteome</keyword>
<dbReference type="PANTHER" id="PTHR33619">
    <property type="entry name" value="POLYSACCHARIDE EXPORT PROTEIN GFCE-RELATED"/>
    <property type="match status" value="1"/>
</dbReference>
<evidence type="ECO:0000259" key="3">
    <source>
        <dbReference type="Pfam" id="PF10531"/>
    </source>
</evidence>
<protein>
    <submittedName>
        <fullName evidence="4">Polysaccharide export protein</fullName>
    </submittedName>
</protein>
<reference evidence="4 5" key="1">
    <citation type="submission" date="2020-02" db="EMBL/GenBank/DDBJ databases">
        <authorList>
            <person name="Li G."/>
        </authorList>
    </citation>
    <scope>NUCLEOTIDE SEQUENCE [LARGE SCALE GENOMIC DNA]</scope>
    <source>
        <strain evidence="4 5">DSM 102029</strain>
    </source>
</reference>
<dbReference type="Gene3D" id="3.30.1950.10">
    <property type="entry name" value="wza like domain"/>
    <property type="match status" value="1"/>
</dbReference>
<dbReference type="EMBL" id="CP048630">
    <property type="protein sequence ID" value="QIB35463.1"/>
    <property type="molecule type" value="Genomic_DNA"/>
</dbReference>
<dbReference type="Proteomes" id="UP000464751">
    <property type="component" value="Chromosome"/>
</dbReference>
<evidence type="ECO:0000313" key="4">
    <source>
        <dbReference type="EMBL" id="QIB35463.1"/>
    </source>
</evidence>
<organism evidence="4 5">
    <name type="scientific">Ancylobacter pratisalsi</name>
    <dbReference type="NCBI Taxonomy" id="1745854"/>
    <lineage>
        <taxon>Bacteria</taxon>
        <taxon>Pseudomonadati</taxon>
        <taxon>Pseudomonadota</taxon>
        <taxon>Alphaproteobacteria</taxon>
        <taxon>Hyphomicrobiales</taxon>
        <taxon>Xanthobacteraceae</taxon>
        <taxon>Ancylobacter</taxon>
    </lineage>
</organism>
<keyword evidence="1" id="KW-0732">Signal</keyword>
<evidence type="ECO:0000256" key="1">
    <source>
        <dbReference type="ARBA" id="ARBA00022729"/>
    </source>
</evidence>
<accession>A0A6P1YTR7</accession>
<feature type="domain" description="Polysaccharide export protein N-terminal" evidence="2">
    <location>
        <begin position="52"/>
        <end position="125"/>
    </location>
</feature>
<dbReference type="GO" id="GO:0015159">
    <property type="term" value="F:polysaccharide transmembrane transporter activity"/>
    <property type="evidence" value="ECO:0007669"/>
    <property type="project" value="InterPro"/>
</dbReference>
<proteinExistence type="predicted"/>
<feature type="domain" description="Soluble ligand binding" evidence="3">
    <location>
        <begin position="131"/>
        <end position="177"/>
    </location>
</feature>
<evidence type="ECO:0000259" key="2">
    <source>
        <dbReference type="Pfam" id="PF02563"/>
    </source>
</evidence>
<dbReference type="AlphaFoldDB" id="A0A6P1YTR7"/>
<sequence>MRIGKAVVQLTSRGLGSLIRQICLLLPALILLAACSVVPSAPPAASTEGASVAEYTLGTGDRIRLTVFNEPTLSGEFEIDASGMISIPLIGNVKASGETPRALEQAITAKLSSGYMRDPRVNVEVLKYRPFYIIGEVSKPGEYPYRNGMNLMSAVAVAGGFTYRANDQTVYIRRAGQSQEYSYPATTTTMVFPGDIVRVSERLF</sequence>
<dbReference type="Pfam" id="PF02563">
    <property type="entry name" value="Poly_export"/>
    <property type="match status" value="1"/>
</dbReference>
<name>A0A6P1YTR7_9HYPH</name>
<gene>
    <name evidence="4" type="ORF">G3A50_18420</name>
</gene>
<evidence type="ECO:0000313" key="5">
    <source>
        <dbReference type="Proteomes" id="UP000464751"/>
    </source>
</evidence>
<dbReference type="PROSITE" id="PS51257">
    <property type="entry name" value="PROKAR_LIPOPROTEIN"/>
    <property type="match status" value="1"/>
</dbReference>
<dbReference type="InterPro" id="IPR019554">
    <property type="entry name" value="Soluble_ligand-bd"/>
</dbReference>